<dbReference type="Pfam" id="PF08324">
    <property type="entry name" value="PUL"/>
    <property type="match status" value="1"/>
</dbReference>
<dbReference type="InterPro" id="IPR013535">
    <property type="entry name" value="PUL_dom"/>
</dbReference>
<proteinExistence type="predicted"/>
<sequence>MGRAMSQSTVSARLYELYPTYTPQQGGIVPFSPQFKRNLVTIAVGSSEYYFFNGIIQNNVGECQLGRFLQAIYLGDTHTDQATFHQWIQSIQAEAAASIDDPDTAVGSKFASEITTFLIGQPLSADIIRPSHQQVQQQPNHHSEMTSFNPSLSGQAQITFNATGQPQFPQFGATHSLSMSQYQTPQFSFSQPSLYIYETADLDQLISRFMRNAELLEKAMTDQNKAYISRPSKDPSQPQFVRNPMLLSSSEKESMKSKDTHNLLSRILQDKENRNLYHVPEQLINLLQRLRITWPLDFILPVIDVLRIISLNKLGCERLCVPRFAPPDQTGTAKPNRLSILGLMDNYVIEVMDKLINPADGQVSKTVASVIVMTMRICVNMCGSEMGVAFLTNPEYLLSFLDVGCWMIRQSQAPSIQQVGACFLHNIAIVMDQRRSSIPQLYQNCTVELARSIIYQAQVANTPAEVSPAMNNSLSYSAFTLAPGNNVDSVLIALLLALGIILYNNEPAQQSIRSLPEQESLAPALRHIVEQSFFTQSAKELANQLLQVF</sequence>
<dbReference type="PROSITE" id="PS51396">
    <property type="entry name" value="PUL"/>
    <property type="match status" value="1"/>
</dbReference>
<keyword evidence="3" id="KW-1185">Reference proteome</keyword>
<evidence type="ECO:0000313" key="3">
    <source>
        <dbReference type="Proteomes" id="UP001281761"/>
    </source>
</evidence>
<evidence type="ECO:0000313" key="2">
    <source>
        <dbReference type="EMBL" id="KAK2964981.1"/>
    </source>
</evidence>
<dbReference type="InterPro" id="IPR011989">
    <property type="entry name" value="ARM-like"/>
</dbReference>
<dbReference type="Gene3D" id="1.25.10.10">
    <property type="entry name" value="Leucine-rich Repeat Variant"/>
    <property type="match status" value="1"/>
</dbReference>
<protein>
    <recommendedName>
        <fullName evidence="1">PUL domain-containing protein</fullName>
    </recommendedName>
</protein>
<accession>A0ABQ9YMK1</accession>
<name>A0ABQ9YMK1_9EUKA</name>
<dbReference type="Proteomes" id="UP001281761">
    <property type="component" value="Unassembled WGS sequence"/>
</dbReference>
<organism evidence="2 3">
    <name type="scientific">Blattamonas nauphoetae</name>
    <dbReference type="NCBI Taxonomy" id="2049346"/>
    <lineage>
        <taxon>Eukaryota</taxon>
        <taxon>Metamonada</taxon>
        <taxon>Preaxostyla</taxon>
        <taxon>Oxymonadida</taxon>
        <taxon>Blattamonas</taxon>
    </lineage>
</organism>
<gene>
    <name evidence="2" type="ORF">BLNAU_282</name>
</gene>
<evidence type="ECO:0000259" key="1">
    <source>
        <dbReference type="PROSITE" id="PS51396"/>
    </source>
</evidence>
<dbReference type="EMBL" id="JARBJD010000001">
    <property type="protein sequence ID" value="KAK2964981.1"/>
    <property type="molecule type" value="Genomic_DNA"/>
</dbReference>
<comment type="caution">
    <text evidence="2">The sequence shown here is derived from an EMBL/GenBank/DDBJ whole genome shotgun (WGS) entry which is preliminary data.</text>
</comment>
<reference evidence="2 3" key="1">
    <citation type="journal article" date="2022" name="bioRxiv">
        <title>Genomics of Preaxostyla Flagellates Illuminates Evolutionary Transitions and the Path Towards Mitochondrial Loss.</title>
        <authorList>
            <person name="Novak L.V.F."/>
            <person name="Treitli S.C."/>
            <person name="Pyrih J."/>
            <person name="Halakuc P."/>
            <person name="Pipaliya S.V."/>
            <person name="Vacek V."/>
            <person name="Brzon O."/>
            <person name="Soukal P."/>
            <person name="Eme L."/>
            <person name="Dacks J.B."/>
            <person name="Karnkowska A."/>
            <person name="Elias M."/>
            <person name="Hampl V."/>
        </authorList>
    </citation>
    <scope>NUCLEOTIDE SEQUENCE [LARGE SCALE GENOMIC DNA]</scope>
    <source>
        <strain evidence="2">NAU3</strain>
        <tissue evidence="2">Gut</tissue>
    </source>
</reference>
<feature type="domain" description="PUL" evidence="1">
    <location>
        <begin position="198"/>
        <end position="548"/>
    </location>
</feature>